<evidence type="ECO:0000256" key="1">
    <source>
        <dbReference type="SAM" id="Phobius"/>
    </source>
</evidence>
<keyword evidence="1" id="KW-0812">Transmembrane</keyword>
<feature type="transmembrane region" description="Helical" evidence="1">
    <location>
        <begin position="55"/>
        <end position="76"/>
    </location>
</feature>
<evidence type="ECO:0000313" key="3">
    <source>
        <dbReference type="EMBL" id="POP48891.1"/>
    </source>
</evidence>
<feature type="transmembrane region" description="Helical" evidence="1">
    <location>
        <begin position="28"/>
        <end position="49"/>
    </location>
</feature>
<keyword evidence="1" id="KW-0472">Membrane</keyword>
<dbReference type="AlphaFoldDB" id="A0A2P5GQN4"/>
<feature type="transmembrane region" description="Helical" evidence="1">
    <location>
        <begin position="210"/>
        <end position="229"/>
    </location>
</feature>
<feature type="transmembrane region" description="Helical" evidence="1">
    <location>
        <begin position="172"/>
        <end position="198"/>
    </location>
</feature>
<organism evidence="3 5">
    <name type="scientific">Superficieibacter electus</name>
    <dbReference type="NCBI Taxonomy" id="2022662"/>
    <lineage>
        <taxon>Bacteria</taxon>
        <taxon>Pseudomonadati</taxon>
        <taxon>Pseudomonadota</taxon>
        <taxon>Gammaproteobacteria</taxon>
        <taxon>Enterobacterales</taxon>
        <taxon>Enterobacteriaceae</taxon>
        <taxon>Superficieibacter</taxon>
    </lineage>
</organism>
<protein>
    <recommendedName>
        <fullName evidence="6">Oligosaccharide repeat unit polymerase</fullName>
    </recommendedName>
</protein>
<feature type="transmembrane region" description="Helical" evidence="1">
    <location>
        <begin position="141"/>
        <end position="160"/>
    </location>
</feature>
<feature type="transmembrane region" description="Helical" evidence="1">
    <location>
        <begin position="238"/>
        <end position="257"/>
    </location>
</feature>
<feature type="transmembrane region" description="Helical" evidence="1">
    <location>
        <begin position="329"/>
        <end position="348"/>
    </location>
</feature>
<feature type="transmembrane region" description="Helical" evidence="1">
    <location>
        <begin position="97"/>
        <end position="121"/>
    </location>
</feature>
<dbReference type="EMBL" id="PQGD01000007">
    <property type="protein sequence ID" value="POP48891.1"/>
    <property type="molecule type" value="Genomic_DNA"/>
</dbReference>
<dbReference type="RefSeq" id="WP_103677068.1">
    <property type="nucleotide sequence ID" value="NZ_PQGD01000007.1"/>
</dbReference>
<keyword evidence="1" id="KW-1133">Transmembrane helix</keyword>
<evidence type="ECO:0000313" key="4">
    <source>
        <dbReference type="Proteomes" id="UP000237073"/>
    </source>
</evidence>
<sequence length="382" mass="44341">MIYITIVFLMLILFVEIILTKRKLSPTIIITSIWLVNIVVCSFFESYLGDISDQTLFWIMIGCSLFFLGGMLGKILSNRSTRDINVNSIGIKKALPLYLLMFYAMFHMYSVGLSQSSNWYIGIRAIINYGSPDFIFRIFGYLYYIIYPIVFISAIAYYLNPSKESKKRFATHFALAVMYSIFTTAKIKILLVVLPVLFIRTYYKPTSVKLVIIVFTTFMIAMFASLFALDKLSESNTFTNSITAAIGNYTFANIFSFDSLQFKSYDNYWCSTDQSLCSPLPFYVKYIFKTNVYTIMYHFIDYGIIAYAVFNFFIGLIHNAVHQLARNSLNKMCIIISSVLYFPLIFQIMDDQYASSKYILWIVFFSYLLYKLNGYKLKFRVA</sequence>
<evidence type="ECO:0000313" key="2">
    <source>
        <dbReference type="EMBL" id="POP43375.1"/>
    </source>
</evidence>
<gene>
    <name evidence="3" type="ORF">CHU32_09860</name>
    <name evidence="2" type="ORF">CHU33_15975</name>
</gene>
<dbReference type="NCBIfam" id="TIGR04370">
    <property type="entry name" value="glyco_rpt_poly"/>
    <property type="match status" value="1"/>
</dbReference>
<reference evidence="4 5" key="1">
    <citation type="submission" date="2018-01" db="EMBL/GenBank/DDBJ databases">
        <title>Superficieibacter electus gen. nov., sp. nov., an extended-spectrum beta-lactamase possessing member of the Enterobacteriaceae family, isolated from intensive care unit surfaces.</title>
        <authorList>
            <person name="Potter R.F."/>
            <person name="D'Souza A.W."/>
        </authorList>
    </citation>
    <scope>NUCLEOTIDE SEQUENCE [LARGE SCALE GENOMIC DNA]</scope>
    <source>
        <strain evidence="3 5">BP-1</strain>
        <strain evidence="2 4">BP-2</strain>
    </source>
</reference>
<name>A0A2P5GQN4_9ENTR</name>
<keyword evidence="4" id="KW-1185">Reference proteome</keyword>
<evidence type="ECO:0008006" key="6">
    <source>
        <dbReference type="Google" id="ProtNLM"/>
    </source>
</evidence>
<dbReference type="EMBL" id="PQGE01000014">
    <property type="protein sequence ID" value="POP43375.1"/>
    <property type="molecule type" value="Genomic_DNA"/>
</dbReference>
<proteinExistence type="predicted"/>
<dbReference type="Proteomes" id="UP000247005">
    <property type="component" value="Unassembled WGS sequence"/>
</dbReference>
<feature type="transmembrane region" description="Helical" evidence="1">
    <location>
        <begin position="6"/>
        <end position="21"/>
    </location>
</feature>
<dbReference type="Proteomes" id="UP000237073">
    <property type="component" value="Unassembled WGS sequence"/>
</dbReference>
<accession>A0A2P5GQN4</accession>
<evidence type="ECO:0000313" key="5">
    <source>
        <dbReference type="Proteomes" id="UP000247005"/>
    </source>
</evidence>
<feature type="transmembrane region" description="Helical" evidence="1">
    <location>
        <begin position="354"/>
        <end position="370"/>
    </location>
</feature>
<feature type="transmembrane region" description="Helical" evidence="1">
    <location>
        <begin position="295"/>
        <end position="317"/>
    </location>
</feature>
<comment type="caution">
    <text evidence="3">The sequence shown here is derived from an EMBL/GenBank/DDBJ whole genome shotgun (WGS) entry which is preliminary data.</text>
</comment>